<evidence type="ECO:0000313" key="7">
    <source>
        <dbReference type="Proteomes" id="UP000594260"/>
    </source>
</evidence>
<dbReference type="FunFam" id="2.30.42.10:FF:000107">
    <property type="entry name" value="26S proteasome non-ATPase regulatory subunit 9"/>
    <property type="match status" value="1"/>
</dbReference>
<dbReference type="OrthoDB" id="72325at2759"/>
<dbReference type="KEGG" id="vde:111249196"/>
<keyword evidence="3" id="KW-0143">Chaperone</keyword>
<dbReference type="PANTHER" id="PTHR12651">
    <property type="entry name" value="26S PROTEASOME NON-ATPASE REGULATORY SUBUNIT 9"/>
    <property type="match status" value="1"/>
</dbReference>
<name>A0A7M7MFR1_VARDE</name>
<dbReference type="GO" id="GO:0005737">
    <property type="term" value="C:cytoplasm"/>
    <property type="evidence" value="ECO:0007669"/>
    <property type="project" value="TreeGrafter"/>
</dbReference>
<dbReference type="InterPro" id="IPR040815">
    <property type="entry name" value="Nas2_N"/>
</dbReference>
<keyword evidence="7" id="KW-1185">Reference proteome</keyword>
<dbReference type="Pfam" id="PF17820">
    <property type="entry name" value="PDZ_6"/>
    <property type="match status" value="1"/>
</dbReference>
<sequence length="204" mass="22500">MATEALQKMIDHELNVRNLMVVKVNIEQKINILGGVLSTNGVGMTEPLVDRDGYPRNDIDVYQVRKARHDIICLQNDLKEVTRKIEEGLHRLHAERAESGATSTSETDAETRRLKAFARISSVERGSPADQAGLRSEDLITNFGSIHIDNFNGMMSIAGLVQNSIGKALKIRLLRGLSLAQYDILLVPKSWSGQGVLGCKIVPL</sequence>
<comment type="similarity">
    <text evidence="1">Belongs to the proteasome subunit p27 family.</text>
</comment>
<dbReference type="InParanoid" id="A0A7M7MFR1"/>
<evidence type="ECO:0000256" key="1">
    <source>
        <dbReference type="ARBA" id="ARBA00005256"/>
    </source>
</evidence>
<dbReference type="InterPro" id="IPR041489">
    <property type="entry name" value="PDZ_6"/>
</dbReference>
<dbReference type="GeneID" id="111249196"/>
<dbReference type="GO" id="GO:0005634">
    <property type="term" value="C:nucleus"/>
    <property type="evidence" value="ECO:0007669"/>
    <property type="project" value="TreeGrafter"/>
</dbReference>
<dbReference type="EnsemblMetazoa" id="XM_022802750">
    <property type="protein sequence ID" value="XP_022658485"/>
    <property type="gene ID" value="LOC111249196"/>
</dbReference>
<dbReference type="Gene3D" id="2.30.42.10">
    <property type="match status" value="1"/>
</dbReference>
<dbReference type="OMA" id="ARHTIIC"/>
<dbReference type="Proteomes" id="UP000594260">
    <property type="component" value="Unplaced"/>
</dbReference>
<feature type="domain" description="PDZ" evidence="5">
    <location>
        <begin position="97"/>
        <end position="177"/>
    </location>
</feature>
<protein>
    <recommendedName>
        <fullName evidence="2">26S proteasome non-ATPase regulatory subunit 9</fullName>
    </recommendedName>
    <alternativeName>
        <fullName evidence="4">26S proteasome regulatory subunit p27</fullName>
    </alternativeName>
</protein>
<reference evidence="6" key="1">
    <citation type="submission" date="2021-01" db="UniProtKB">
        <authorList>
            <consortium name="EnsemblMetazoa"/>
        </authorList>
    </citation>
    <scope>IDENTIFICATION</scope>
</reference>
<accession>A0A7M7MFR1</accession>
<evidence type="ECO:0000256" key="2">
    <source>
        <dbReference type="ARBA" id="ARBA00014937"/>
    </source>
</evidence>
<dbReference type="SMART" id="SM00228">
    <property type="entry name" value="PDZ"/>
    <property type="match status" value="1"/>
</dbReference>
<dbReference type="InterPro" id="IPR035269">
    <property type="entry name" value="PSMD9"/>
</dbReference>
<dbReference type="SUPFAM" id="SSF50156">
    <property type="entry name" value="PDZ domain-like"/>
    <property type="match status" value="1"/>
</dbReference>
<dbReference type="InterPro" id="IPR036034">
    <property type="entry name" value="PDZ_sf"/>
</dbReference>
<dbReference type="Pfam" id="PF18265">
    <property type="entry name" value="Nas2_N"/>
    <property type="match status" value="1"/>
</dbReference>
<dbReference type="FunCoup" id="A0A7M7MFR1">
    <property type="interactions" value="2406"/>
</dbReference>
<dbReference type="GO" id="GO:0070682">
    <property type="term" value="P:proteasome regulatory particle assembly"/>
    <property type="evidence" value="ECO:0007669"/>
    <property type="project" value="InterPro"/>
</dbReference>
<evidence type="ECO:0000259" key="5">
    <source>
        <dbReference type="SMART" id="SM00228"/>
    </source>
</evidence>
<dbReference type="AlphaFoldDB" id="A0A7M7MFR1"/>
<evidence type="ECO:0000256" key="3">
    <source>
        <dbReference type="ARBA" id="ARBA00023186"/>
    </source>
</evidence>
<proteinExistence type="inferred from homology"/>
<evidence type="ECO:0000313" key="6">
    <source>
        <dbReference type="EnsemblMetazoa" id="XP_022658485"/>
    </source>
</evidence>
<dbReference type="PANTHER" id="PTHR12651:SF1">
    <property type="entry name" value="26S PROTEASOME NON-ATPASE REGULATORY SUBUNIT 9"/>
    <property type="match status" value="1"/>
</dbReference>
<organism evidence="6 7">
    <name type="scientific">Varroa destructor</name>
    <name type="common">Honeybee mite</name>
    <dbReference type="NCBI Taxonomy" id="109461"/>
    <lineage>
        <taxon>Eukaryota</taxon>
        <taxon>Metazoa</taxon>
        <taxon>Ecdysozoa</taxon>
        <taxon>Arthropoda</taxon>
        <taxon>Chelicerata</taxon>
        <taxon>Arachnida</taxon>
        <taxon>Acari</taxon>
        <taxon>Parasitiformes</taxon>
        <taxon>Mesostigmata</taxon>
        <taxon>Gamasina</taxon>
        <taxon>Dermanyssoidea</taxon>
        <taxon>Varroidae</taxon>
        <taxon>Varroa</taxon>
    </lineage>
</organism>
<dbReference type="Gene3D" id="6.10.140.1710">
    <property type="match status" value="1"/>
</dbReference>
<dbReference type="RefSeq" id="XP_022658485.1">
    <property type="nucleotide sequence ID" value="XM_022802750.1"/>
</dbReference>
<evidence type="ECO:0000256" key="4">
    <source>
        <dbReference type="ARBA" id="ARBA00030007"/>
    </source>
</evidence>
<dbReference type="InterPro" id="IPR001478">
    <property type="entry name" value="PDZ"/>
</dbReference>